<comment type="similarity">
    <text evidence="3">Belongs to the GLI C2H2-type zinc-finger protein family.</text>
</comment>
<dbReference type="InterPro" id="IPR043359">
    <property type="entry name" value="GLI-like"/>
</dbReference>
<feature type="compositionally biased region" description="Polar residues" evidence="15">
    <location>
        <begin position="126"/>
        <end position="138"/>
    </location>
</feature>
<dbReference type="CTD" id="2735"/>
<feature type="region of interest" description="Disordered" evidence="15">
    <location>
        <begin position="525"/>
        <end position="550"/>
    </location>
</feature>
<evidence type="ECO:0000256" key="12">
    <source>
        <dbReference type="ARBA" id="ARBA00023163"/>
    </source>
</evidence>
<evidence type="ECO:0000256" key="4">
    <source>
        <dbReference type="ARBA" id="ARBA00022490"/>
    </source>
</evidence>
<keyword evidence="5" id="KW-0479">Metal-binding</keyword>
<evidence type="ECO:0000313" key="17">
    <source>
        <dbReference type="Proteomes" id="UP000504602"/>
    </source>
</evidence>
<feature type="domain" description="C2H2-type" evidence="16">
    <location>
        <begin position="302"/>
        <end position="331"/>
    </location>
</feature>
<evidence type="ECO:0000313" key="18">
    <source>
        <dbReference type="RefSeq" id="XP_030920427.1"/>
    </source>
</evidence>
<dbReference type="Proteomes" id="UP000504602">
    <property type="component" value="Unplaced"/>
</dbReference>
<dbReference type="Pfam" id="PF23561">
    <property type="entry name" value="zf-C2H2_15"/>
    <property type="match status" value="1"/>
</dbReference>
<dbReference type="OrthoDB" id="3214149at2759"/>
<evidence type="ECO:0000256" key="14">
    <source>
        <dbReference type="PROSITE-ProRule" id="PRU00042"/>
    </source>
</evidence>
<dbReference type="AlphaFoldDB" id="A0A8N5F2M2"/>
<dbReference type="FunFam" id="3.30.160.60:FF:000019">
    <property type="entry name" value="GLI family zinc finger 3"/>
    <property type="match status" value="1"/>
</dbReference>
<dbReference type="FunFam" id="3.30.160.60:FF:000048">
    <property type="entry name" value="GLI family zinc finger 3"/>
    <property type="match status" value="1"/>
</dbReference>
<name>A0A8N5F2M2_GEOFO</name>
<feature type="compositionally biased region" description="Low complexity" evidence="15">
    <location>
        <begin position="449"/>
        <end position="461"/>
    </location>
</feature>
<organism evidence="17 18">
    <name type="scientific">Geospiza fortis</name>
    <name type="common">Medium ground-finch</name>
    <dbReference type="NCBI Taxonomy" id="48883"/>
    <lineage>
        <taxon>Eukaryota</taxon>
        <taxon>Metazoa</taxon>
        <taxon>Chordata</taxon>
        <taxon>Craniata</taxon>
        <taxon>Vertebrata</taxon>
        <taxon>Euteleostomi</taxon>
        <taxon>Archelosauria</taxon>
        <taxon>Archosauria</taxon>
        <taxon>Dinosauria</taxon>
        <taxon>Saurischia</taxon>
        <taxon>Theropoda</taxon>
        <taxon>Coelurosauria</taxon>
        <taxon>Aves</taxon>
        <taxon>Neognathae</taxon>
        <taxon>Neoaves</taxon>
        <taxon>Telluraves</taxon>
        <taxon>Australaves</taxon>
        <taxon>Passeriformes</taxon>
        <taxon>Thraupidae</taxon>
        <taxon>Geospiza</taxon>
    </lineage>
</organism>
<keyword evidence="13" id="KW-0539">Nucleus</keyword>
<evidence type="ECO:0000256" key="8">
    <source>
        <dbReference type="ARBA" id="ARBA00022833"/>
    </source>
</evidence>
<dbReference type="PROSITE" id="PS50157">
    <property type="entry name" value="ZINC_FINGER_C2H2_2"/>
    <property type="match status" value="5"/>
</dbReference>
<dbReference type="GeneID" id="102034870"/>
<feature type="region of interest" description="Disordered" evidence="15">
    <location>
        <begin position="376"/>
        <end position="482"/>
    </location>
</feature>
<dbReference type="PANTHER" id="PTHR45718:SF2">
    <property type="entry name" value="ZINC FINGER PROTEIN GLI1"/>
    <property type="match status" value="1"/>
</dbReference>
<evidence type="ECO:0000256" key="7">
    <source>
        <dbReference type="ARBA" id="ARBA00022771"/>
    </source>
</evidence>
<sequence length="950" mass="101119">MFDPAGPPAAGYSEHCCLHAPHGAAPAAPGPPGLDFPVCHQPGHRGYGLAAGAEHPGDGSRFSTPRGAGKLGKKRALSISPLSDSSIDLQTVIRTSPNSLVAFINSRCASAGGSYGHLSISTISPSLGYQSPPGQQKGQGHLYTPPPPCSSHEVPTRGGLLHHPPARGALKHCQQLKLEWSLSSPLSAKFPEERSEGDISSPASTGTQDPLMGMLDVREELEKEDGKPECEAVYETNCYWDGCAKEFDTQEQLVHHINNEHIHGEKKEFVCHWAACSREQRPFKAQYMLVVHMRRHTGEKPHKCTFEGCNKAYSRLENLKTHLRSHTGEKPYVCEHEGCNKAFSNASDRAKHQNRTHSNEKPYVCKIPGCTKRYTDPSSLRKHVKTVHGPDAHVTKKHRGDVGPGRALPTPSAPLDMKQEKEANGPSEARKDDGKLLVPELALKPQPSPGGQSSCSSDHSPLGSTTNNDSGVEMAGNAGGSYEDLSTLEDVVPGEPMGTSGLMALHKLENLRIDKLKQLRKPAASKGLNLPPIPGAGDAGGLPGGGSLTPAQRYRLKAKYAAATGGPPPTPLPSVEQVAPGGHGGTPGGYPVPAGPRCIANGFVRRNSSNENPGYPGSVPAHLVSRHGVRRASDPAQTVAKPPAVPRVQRFKSVGNVSMPGAGRTVLQPLGGSEANLQRHGFSPRPPSITENVFMESMGGPGPESSLLDMEQYLSYPEESFPCQATGVELQGGIYGTHRTMVGTHGDMEEGLLQPEFSLPQCQMNQHFPSLPTGNNGAVPEPWDGPPQSTLSMSSRQGVGAPTMSGPHCPHQNIEYPHPSACGQHPKLVSSCQDQEFSGGHRFNRLQIKSEQRYPAPSPALAPCPSTKLAGPSASPAAFGHTMDVGQGGYPPVGHTPGGYMGMASPGARRAQTPTLQSKEVMVRNYVEAQQALMWGEQQPPCKGGQREGR</sequence>
<keyword evidence="12" id="KW-0804">Transcription</keyword>
<keyword evidence="17" id="KW-1185">Reference proteome</keyword>
<dbReference type="SUPFAM" id="SSF57667">
    <property type="entry name" value="beta-beta-alpha zinc fingers"/>
    <property type="match status" value="3"/>
</dbReference>
<comment type="subcellular location">
    <subcellularLocation>
        <location evidence="2">Cytoplasm</location>
    </subcellularLocation>
    <subcellularLocation>
        <location evidence="1">Nucleus</location>
    </subcellularLocation>
</comment>
<dbReference type="PROSITE" id="PS00028">
    <property type="entry name" value="ZINC_FINGER_C2H2_1"/>
    <property type="match status" value="4"/>
</dbReference>
<dbReference type="Pfam" id="PF00096">
    <property type="entry name" value="zf-C2H2"/>
    <property type="match status" value="3"/>
</dbReference>
<keyword evidence="6" id="KW-0677">Repeat</keyword>
<dbReference type="InterPro" id="IPR056436">
    <property type="entry name" value="Znf-C2H2_ZIC1-5/GLI1-3-like"/>
</dbReference>
<feature type="region of interest" description="Disordered" evidence="15">
    <location>
        <begin position="189"/>
        <end position="210"/>
    </location>
</feature>
<proteinExistence type="inferred from homology"/>
<evidence type="ECO:0000256" key="6">
    <source>
        <dbReference type="ARBA" id="ARBA00022737"/>
    </source>
</evidence>
<dbReference type="FunFam" id="3.30.160.60:FF:000031">
    <property type="entry name" value="GLI family zinc finger 3"/>
    <property type="match status" value="1"/>
</dbReference>
<dbReference type="PANTHER" id="PTHR45718">
    <property type="entry name" value="TRANSCRIPTIONAL ACTIVATOR CUBITUS INTERRUPTUS"/>
    <property type="match status" value="1"/>
</dbReference>
<dbReference type="InterPro" id="IPR036236">
    <property type="entry name" value="Znf_C2H2_sf"/>
</dbReference>
<evidence type="ECO:0000256" key="9">
    <source>
        <dbReference type="ARBA" id="ARBA00023015"/>
    </source>
</evidence>
<keyword evidence="4" id="KW-0963">Cytoplasm</keyword>
<protein>
    <submittedName>
        <fullName evidence="18">Zinc finger protein GLI1</fullName>
    </submittedName>
</protein>
<keyword evidence="10" id="KW-0238">DNA-binding</keyword>
<feature type="domain" description="C2H2-type" evidence="16">
    <location>
        <begin position="236"/>
        <end position="268"/>
    </location>
</feature>
<keyword evidence="9" id="KW-0805">Transcription regulation</keyword>
<feature type="compositionally biased region" description="Basic and acidic residues" evidence="15">
    <location>
        <begin position="417"/>
        <end position="435"/>
    </location>
</feature>
<dbReference type="GO" id="GO:0000981">
    <property type="term" value="F:DNA-binding transcription factor activity, RNA polymerase II-specific"/>
    <property type="evidence" value="ECO:0007669"/>
    <property type="project" value="TreeGrafter"/>
</dbReference>
<evidence type="ECO:0000256" key="5">
    <source>
        <dbReference type="ARBA" id="ARBA00022723"/>
    </source>
</evidence>
<dbReference type="FunFam" id="3.30.160.60:FF:000068">
    <property type="entry name" value="GLI family zinc finger 3"/>
    <property type="match status" value="1"/>
</dbReference>
<dbReference type="GO" id="GO:0000978">
    <property type="term" value="F:RNA polymerase II cis-regulatory region sequence-specific DNA binding"/>
    <property type="evidence" value="ECO:0007669"/>
    <property type="project" value="TreeGrafter"/>
</dbReference>
<evidence type="ECO:0000256" key="11">
    <source>
        <dbReference type="ARBA" id="ARBA00023159"/>
    </source>
</evidence>
<dbReference type="InterPro" id="IPR013087">
    <property type="entry name" value="Znf_C2H2_type"/>
</dbReference>
<dbReference type="GO" id="GO:0008270">
    <property type="term" value="F:zinc ion binding"/>
    <property type="evidence" value="ECO:0007669"/>
    <property type="project" value="UniProtKB-KW"/>
</dbReference>
<evidence type="ECO:0000256" key="2">
    <source>
        <dbReference type="ARBA" id="ARBA00004496"/>
    </source>
</evidence>
<dbReference type="GO" id="GO:0005737">
    <property type="term" value="C:cytoplasm"/>
    <property type="evidence" value="ECO:0007669"/>
    <property type="project" value="UniProtKB-SubCell"/>
</dbReference>
<feature type="compositionally biased region" description="Gly residues" evidence="15">
    <location>
        <begin position="537"/>
        <end position="547"/>
    </location>
</feature>
<keyword evidence="11" id="KW-0010">Activator</keyword>
<feature type="region of interest" description="Disordered" evidence="15">
    <location>
        <begin position="49"/>
        <end position="73"/>
    </location>
</feature>
<dbReference type="Gene3D" id="3.30.160.60">
    <property type="entry name" value="Classic Zinc Finger"/>
    <property type="match status" value="5"/>
</dbReference>
<feature type="domain" description="C2H2-type" evidence="16">
    <location>
        <begin position="332"/>
        <end position="362"/>
    </location>
</feature>
<accession>A0A8N5F2M2</accession>
<dbReference type="GO" id="GO:0005634">
    <property type="term" value="C:nucleus"/>
    <property type="evidence" value="ECO:0007669"/>
    <property type="project" value="UniProtKB-SubCell"/>
</dbReference>
<dbReference type="RefSeq" id="XP_030920427.1">
    <property type="nucleotide sequence ID" value="XM_031064567.1"/>
</dbReference>
<feature type="region of interest" description="Disordered" evidence="15">
    <location>
        <begin position="562"/>
        <end position="589"/>
    </location>
</feature>
<evidence type="ECO:0000256" key="15">
    <source>
        <dbReference type="SAM" id="MobiDB-lite"/>
    </source>
</evidence>
<feature type="domain" description="C2H2-type" evidence="16">
    <location>
        <begin position="363"/>
        <end position="393"/>
    </location>
</feature>
<dbReference type="FunFam" id="3.30.160.60:FF:000036">
    <property type="entry name" value="GLI family zinc finger 3"/>
    <property type="match status" value="1"/>
</dbReference>
<dbReference type="GO" id="GO:0007224">
    <property type="term" value="P:smoothened signaling pathway"/>
    <property type="evidence" value="ECO:0007669"/>
    <property type="project" value="TreeGrafter"/>
</dbReference>
<evidence type="ECO:0000256" key="3">
    <source>
        <dbReference type="ARBA" id="ARBA00010831"/>
    </source>
</evidence>
<dbReference type="SMART" id="SM00355">
    <property type="entry name" value="ZnF_C2H2"/>
    <property type="match status" value="5"/>
</dbReference>
<evidence type="ECO:0000256" key="10">
    <source>
        <dbReference type="ARBA" id="ARBA00023125"/>
    </source>
</evidence>
<keyword evidence="7 14" id="KW-0863">Zinc-finger</keyword>
<evidence type="ECO:0000256" key="1">
    <source>
        <dbReference type="ARBA" id="ARBA00004123"/>
    </source>
</evidence>
<gene>
    <name evidence="18" type="primary">GLI1</name>
</gene>
<feature type="region of interest" description="Disordered" evidence="15">
    <location>
        <begin position="126"/>
        <end position="166"/>
    </location>
</feature>
<keyword evidence="8" id="KW-0862">Zinc</keyword>
<reference evidence="18" key="1">
    <citation type="submission" date="2025-08" db="UniProtKB">
        <authorList>
            <consortium name="RefSeq"/>
        </authorList>
    </citation>
    <scope>IDENTIFICATION</scope>
</reference>
<evidence type="ECO:0000259" key="16">
    <source>
        <dbReference type="PROSITE" id="PS50157"/>
    </source>
</evidence>
<feature type="domain" description="C2H2-type" evidence="16">
    <location>
        <begin position="274"/>
        <end position="301"/>
    </location>
</feature>
<evidence type="ECO:0000256" key="13">
    <source>
        <dbReference type="ARBA" id="ARBA00023242"/>
    </source>
</evidence>